<dbReference type="FunFam" id="1.10.287.950:FF:000001">
    <property type="entry name" value="Methyl-accepting chemotaxis sensory transducer"/>
    <property type="match status" value="1"/>
</dbReference>
<comment type="caution">
    <text evidence="9">The sequence shown here is derived from an EMBL/GenBank/DDBJ whole genome shotgun (WGS) entry which is preliminary data.</text>
</comment>
<evidence type="ECO:0000259" key="8">
    <source>
        <dbReference type="PROSITE" id="PS50885"/>
    </source>
</evidence>
<dbReference type="InterPro" id="IPR000014">
    <property type="entry name" value="PAS"/>
</dbReference>
<evidence type="ECO:0000313" key="10">
    <source>
        <dbReference type="Proteomes" id="UP000318878"/>
    </source>
</evidence>
<dbReference type="Gene3D" id="3.30.450.20">
    <property type="entry name" value="PAS domain"/>
    <property type="match status" value="2"/>
</dbReference>
<evidence type="ECO:0000259" key="7">
    <source>
        <dbReference type="PROSITE" id="PS50111"/>
    </source>
</evidence>
<gene>
    <name evidence="9" type="primary">tap</name>
    <name evidence="9" type="ORF">Enr8_33930</name>
</gene>
<evidence type="ECO:0000313" key="9">
    <source>
        <dbReference type="EMBL" id="TWT31472.1"/>
    </source>
</evidence>
<dbReference type="GO" id="GO:0006935">
    <property type="term" value="P:chemotaxis"/>
    <property type="evidence" value="ECO:0007669"/>
    <property type="project" value="UniProtKB-KW"/>
</dbReference>
<keyword evidence="5" id="KW-0175">Coiled coil</keyword>
<feature type="coiled-coil region" evidence="5">
    <location>
        <begin position="247"/>
        <end position="281"/>
    </location>
</feature>
<dbReference type="GO" id="GO:0004888">
    <property type="term" value="F:transmembrane signaling receptor activity"/>
    <property type="evidence" value="ECO:0007669"/>
    <property type="project" value="InterPro"/>
</dbReference>
<dbReference type="PROSITE" id="PS50885">
    <property type="entry name" value="HAMP"/>
    <property type="match status" value="1"/>
</dbReference>
<evidence type="ECO:0000256" key="2">
    <source>
        <dbReference type="ARBA" id="ARBA00022500"/>
    </source>
</evidence>
<dbReference type="GO" id="GO:0007165">
    <property type="term" value="P:signal transduction"/>
    <property type="evidence" value="ECO:0007669"/>
    <property type="project" value="UniProtKB-KW"/>
</dbReference>
<dbReference type="SUPFAM" id="SSF55785">
    <property type="entry name" value="PYP-like sensor domain (PAS domain)"/>
    <property type="match status" value="2"/>
</dbReference>
<dbReference type="RefSeq" id="WP_246120129.1">
    <property type="nucleotide sequence ID" value="NZ_SJPF01000004.1"/>
</dbReference>
<organism evidence="9 10">
    <name type="scientific">Blastopirellula retiformator</name>
    <dbReference type="NCBI Taxonomy" id="2527970"/>
    <lineage>
        <taxon>Bacteria</taxon>
        <taxon>Pseudomonadati</taxon>
        <taxon>Planctomycetota</taxon>
        <taxon>Planctomycetia</taxon>
        <taxon>Pirellulales</taxon>
        <taxon>Pirellulaceae</taxon>
        <taxon>Blastopirellula</taxon>
    </lineage>
</organism>
<reference evidence="9 10" key="1">
    <citation type="submission" date="2019-02" db="EMBL/GenBank/DDBJ databases">
        <title>Deep-cultivation of Planctomycetes and their phenomic and genomic characterization uncovers novel biology.</title>
        <authorList>
            <person name="Wiegand S."/>
            <person name="Jogler M."/>
            <person name="Boedeker C."/>
            <person name="Pinto D."/>
            <person name="Vollmers J."/>
            <person name="Rivas-Marin E."/>
            <person name="Kohn T."/>
            <person name="Peeters S.H."/>
            <person name="Heuer A."/>
            <person name="Rast P."/>
            <person name="Oberbeckmann S."/>
            <person name="Bunk B."/>
            <person name="Jeske O."/>
            <person name="Meyerdierks A."/>
            <person name="Storesund J.E."/>
            <person name="Kallscheuer N."/>
            <person name="Luecker S."/>
            <person name="Lage O.M."/>
            <person name="Pohl T."/>
            <person name="Merkel B.J."/>
            <person name="Hornburger P."/>
            <person name="Mueller R.-W."/>
            <person name="Bruemmer F."/>
            <person name="Labrenz M."/>
            <person name="Spormann A.M."/>
            <person name="Op Den Camp H."/>
            <person name="Overmann J."/>
            <person name="Amann R."/>
            <person name="Jetten M.S.M."/>
            <person name="Mascher T."/>
            <person name="Medema M.H."/>
            <person name="Devos D.P."/>
            <person name="Kaster A.-K."/>
            <person name="Ovreas L."/>
            <person name="Rohde M."/>
            <person name="Galperin M.Y."/>
            <person name="Jogler C."/>
        </authorList>
    </citation>
    <scope>NUCLEOTIDE SEQUENCE [LARGE SCALE GENOMIC DNA]</scope>
    <source>
        <strain evidence="9 10">Enr8</strain>
    </source>
</reference>
<dbReference type="InterPro" id="IPR051310">
    <property type="entry name" value="MCP_chemotaxis"/>
</dbReference>
<dbReference type="PROSITE" id="PS50111">
    <property type="entry name" value="CHEMOTAXIS_TRANSDUC_2"/>
    <property type="match status" value="1"/>
</dbReference>
<dbReference type="InterPro" id="IPR035965">
    <property type="entry name" value="PAS-like_dom_sf"/>
</dbReference>
<feature type="domain" description="Methyl-accepting transducer" evidence="7">
    <location>
        <begin position="329"/>
        <end position="558"/>
    </location>
</feature>
<comment type="similarity">
    <text evidence="3">Belongs to the methyl-accepting chemotaxis (MCP) protein family.</text>
</comment>
<accession>A0A5C5V160</accession>
<sequence>MAATNSRTKPTAGEALKRELSLAKAMSDNSPINILVADRDLVITYANAASINTLKQLRKFLPIEPEQIVGQSIDIFHKDPAMQRRMLANPSNLPHRATIQIGDQFADLLVSPTFDDAGEYLGPMVTWEVITEKRRLAQSAAEKTAMIENAPINLILANRDGIITYVNPASEKTLRSIASILPIPVDKIVGSSYDVFHANPSKQRQLLADPNNLPHSTTFELRGQWFALEAAAIYDENGEYMGPMVSWELVTDRVNAEKAEKERLEREREEQEFVRQKVESLLVVVEAAAKGDLTRDVTVEGSDAIGTLAAGLKKMVVDLRDVIGRVIESGNQFAEGAGLIAESSQQMAQGAQTQSASVEQMSASIEELTRSIEAVKDNAGEANKVAVDTSRMAEDGGSAVQKSVEAMDLIKNSSEQISEIIQVISEIASQTNLLALNAAIEAARAGEHGLGFAVVADEVRKLAERSSEAAKEISSLIKESTQRVQDGAKLSEQAGASLEKIIHGVESTAAKIAEIATATVEQAQSANEVANAIQSISHVTEQNAASSEEMASSSEELGAQAETLRDLVSRFRTE</sequence>
<proteinExistence type="inferred from homology"/>
<dbReference type="InterPro" id="IPR004090">
    <property type="entry name" value="Chemotax_Me-accpt_rcpt"/>
</dbReference>
<keyword evidence="10" id="KW-1185">Reference proteome</keyword>
<dbReference type="CDD" id="cd06225">
    <property type="entry name" value="HAMP"/>
    <property type="match status" value="1"/>
</dbReference>
<evidence type="ECO:0000256" key="4">
    <source>
        <dbReference type="PROSITE-ProRule" id="PRU00284"/>
    </source>
</evidence>
<dbReference type="CDD" id="cd11386">
    <property type="entry name" value="MCP_signal"/>
    <property type="match status" value="1"/>
</dbReference>
<comment type="subcellular location">
    <subcellularLocation>
        <location evidence="1">Membrane</location>
    </subcellularLocation>
</comment>
<dbReference type="Gene3D" id="1.10.287.950">
    <property type="entry name" value="Methyl-accepting chemotaxis protein"/>
    <property type="match status" value="1"/>
</dbReference>
<evidence type="ECO:0000256" key="1">
    <source>
        <dbReference type="ARBA" id="ARBA00004370"/>
    </source>
</evidence>
<dbReference type="Pfam" id="PF00015">
    <property type="entry name" value="MCPsignal"/>
    <property type="match status" value="1"/>
</dbReference>
<dbReference type="GO" id="GO:0005886">
    <property type="term" value="C:plasma membrane"/>
    <property type="evidence" value="ECO:0007669"/>
    <property type="project" value="TreeGrafter"/>
</dbReference>
<feature type="region of interest" description="Disordered" evidence="6">
    <location>
        <begin position="540"/>
        <end position="560"/>
    </location>
</feature>
<keyword evidence="4" id="KW-0807">Transducer</keyword>
<keyword evidence="2" id="KW-0145">Chemotaxis</keyword>
<feature type="domain" description="HAMP" evidence="8">
    <location>
        <begin position="272"/>
        <end position="324"/>
    </location>
</feature>
<dbReference type="PANTHER" id="PTHR43531:SF11">
    <property type="entry name" value="METHYL-ACCEPTING CHEMOTAXIS PROTEIN 3"/>
    <property type="match status" value="1"/>
</dbReference>
<dbReference type="SUPFAM" id="SSF58104">
    <property type="entry name" value="Methyl-accepting chemotaxis protein (MCP) signaling domain"/>
    <property type="match status" value="1"/>
</dbReference>
<protein>
    <submittedName>
        <fullName evidence="9">Methyl-accepting chemotaxis protein IV</fullName>
    </submittedName>
</protein>
<evidence type="ECO:0000256" key="6">
    <source>
        <dbReference type="SAM" id="MobiDB-lite"/>
    </source>
</evidence>
<dbReference type="AlphaFoldDB" id="A0A5C5V160"/>
<dbReference type="SMART" id="SM00304">
    <property type="entry name" value="HAMP"/>
    <property type="match status" value="2"/>
</dbReference>
<feature type="coiled-coil region" evidence="5">
    <location>
        <begin position="358"/>
        <end position="385"/>
    </location>
</feature>
<dbReference type="Proteomes" id="UP000318878">
    <property type="component" value="Unassembled WGS sequence"/>
</dbReference>
<dbReference type="InterPro" id="IPR004089">
    <property type="entry name" value="MCPsignal_dom"/>
</dbReference>
<dbReference type="CDD" id="cd00130">
    <property type="entry name" value="PAS"/>
    <property type="match status" value="1"/>
</dbReference>
<dbReference type="Pfam" id="PF13188">
    <property type="entry name" value="PAS_8"/>
    <property type="match status" value="1"/>
</dbReference>
<evidence type="ECO:0000256" key="5">
    <source>
        <dbReference type="SAM" id="Coils"/>
    </source>
</evidence>
<evidence type="ECO:0000256" key="3">
    <source>
        <dbReference type="ARBA" id="ARBA00029447"/>
    </source>
</evidence>
<dbReference type="InterPro" id="IPR003660">
    <property type="entry name" value="HAMP_dom"/>
</dbReference>
<name>A0A5C5V160_9BACT</name>
<dbReference type="EMBL" id="SJPF01000004">
    <property type="protein sequence ID" value="TWT31472.1"/>
    <property type="molecule type" value="Genomic_DNA"/>
</dbReference>
<dbReference type="SMART" id="SM00283">
    <property type="entry name" value="MA"/>
    <property type="match status" value="1"/>
</dbReference>
<dbReference type="PRINTS" id="PR00260">
    <property type="entry name" value="CHEMTRNSDUCR"/>
</dbReference>
<dbReference type="PANTHER" id="PTHR43531">
    <property type="entry name" value="PROTEIN ICFG"/>
    <property type="match status" value="1"/>
</dbReference>
<feature type="compositionally biased region" description="Low complexity" evidence="6">
    <location>
        <begin position="544"/>
        <end position="556"/>
    </location>
</feature>